<keyword evidence="3 4" id="KW-0949">S-adenosyl-L-methionine</keyword>
<dbReference type="RefSeq" id="WP_186507845.1">
    <property type="nucleotide sequence ID" value="NZ_JACNEP010000016.1"/>
</dbReference>
<evidence type="ECO:0000313" key="5">
    <source>
        <dbReference type="EMBL" id="MBC3767323.1"/>
    </source>
</evidence>
<protein>
    <recommendedName>
        <fullName evidence="4">tRNA 5-carboxymethoxyuridine methyltransferase</fullName>
        <ecNumber evidence="4">2.1.1.-</ecNumber>
    </recommendedName>
    <alternativeName>
        <fullName evidence="4">cmo5U methyltransferase</fullName>
    </alternativeName>
</protein>
<evidence type="ECO:0000256" key="1">
    <source>
        <dbReference type="ARBA" id="ARBA00022603"/>
    </source>
</evidence>
<keyword evidence="1 4" id="KW-0489">Methyltransferase</keyword>
<keyword evidence="6" id="KW-1185">Reference proteome</keyword>
<comment type="caution">
    <text evidence="4">Lacks conserved residue(s) required for the propagation of feature annotation.</text>
</comment>
<dbReference type="AlphaFoldDB" id="A0A8J6IY82"/>
<dbReference type="Gene3D" id="3.40.50.150">
    <property type="entry name" value="Vaccinia Virus protein VP39"/>
    <property type="match status" value="1"/>
</dbReference>
<dbReference type="HAMAP" id="MF_02057">
    <property type="entry name" value="tRNA_methyltr_CmoM"/>
    <property type="match status" value="1"/>
</dbReference>
<dbReference type="PANTHER" id="PTHR43464:SF19">
    <property type="entry name" value="UBIQUINONE BIOSYNTHESIS O-METHYLTRANSFERASE, MITOCHONDRIAL"/>
    <property type="match status" value="1"/>
</dbReference>
<comment type="function">
    <text evidence="4">Catalyzes the methylation of 5-carboxymethoxyuridine (cmo5U) to form 5-methoxycarbonylmethoxyuridine (mcmo5U) at position 34 in tRNAs.</text>
</comment>
<comment type="similarity">
    <text evidence="4">Belongs to the class I-like SAM-binding methyltransferase superfamily. CmoM family.</text>
</comment>
<gene>
    <name evidence="4" type="primary">cmoM</name>
    <name evidence="5" type="ORF">H8B19_15695</name>
</gene>
<evidence type="ECO:0000256" key="2">
    <source>
        <dbReference type="ARBA" id="ARBA00022679"/>
    </source>
</evidence>
<keyword evidence="2 4" id="KW-0808">Transferase</keyword>
<accession>A0A8J6IY82</accession>
<feature type="binding site" evidence="4">
    <location>
        <position position="116"/>
    </location>
    <ligand>
        <name>S-adenosyl-L-methionine</name>
        <dbReference type="ChEBI" id="CHEBI:59789"/>
    </ligand>
</feature>
<keyword evidence="4" id="KW-0819">tRNA processing</keyword>
<comment type="catalytic activity">
    <reaction evidence="4">
        <text>5-carboxymethoxyuridine(34) in tRNA + S-adenosyl-L-methionine = 5-methoxycarbonylmethoxyuridine(34) in tRNA + S-adenosyl-L-homocysteine</text>
        <dbReference type="Rhea" id="RHEA:54080"/>
        <dbReference type="Rhea" id="RHEA-COMP:13383"/>
        <dbReference type="Rhea" id="RHEA-COMP:13781"/>
        <dbReference type="ChEBI" id="CHEBI:57856"/>
        <dbReference type="ChEBI" id="CHEBI:59789"/>
        <dbReference type="ChEBI" id="CHEBI:136879"/>
        <dbReference type="ChEBI" id="CHEBI:138053"/>
    </reaction>
</comment>
<evidence type="ECO:0000256" key="3">
    <source>
        <dbReference type="ARBA" id="ARBA00022691"/>
    </source>
</evidence>
<proteinExistence type="inferred from homology"/>
<dbReference type="InterPro" id="IPR029063">
    <property type="entry name" value="SAM-dependent_MTases_sf"/>
</dbReference>
<sequence length="254" mass="29124">MSIHHKPDQSFDSIADKFQRNIYGTTKGRLRHELLMHYLTPFIERSSMRILEAGGGSGEMAEELLKLGHRVHVIDISSDMIELAKKRCARYPGFSCEVNEIQQHDSPEKYDFILCHAVMEWLTDPLSIIPSLISLLGQHGHLSLSFFNKDAHLFGNVLYGNFDYIAKGFNVPNRVRLNPNNAVKPQDVIDCLGELQLNVVHKAGLRCFHDYVRDKTIQQSHYQQLKEMELEYGTQAPFMWLGKYFHLIAQNPAA</sequence>
<dbReference type="PANTHER" id="PTHR43464">
    <property type="entry name" value="METHYLTRANSFERASE"/>
    <property type="match status" value="1"/>
</dbReference>
<evidence type="ECO:0000256" key="4">
    <source>
        <dbReference type="HAMAP-Rule" id="MF_02057"/>
    </source>
</evidence>
<dbReference type="EMBL" id="JACNEP010000016">
    <property type="protein sequence ID" value="MBC3767323.1"/>
    <property type="molecule type" value="Genomic_DNA"/>
</dbReference>
<dbReference type="Proteomes" id="UP000601768">
    <property type="component" value="Unassembled WGS sequence"/>
</dbReference>
<feature type="binding site" evidence="4">
    <location>
        <position position="75"/>
    </location>
    <ligand>
        <name>S-adenosyl-L-methionine</name>
        <dbReference type="ChEBI" id="CHEBI:59789"/>
    </ligand>
</feature>
<name>A0A8J6IY82_9ALTE</name>
<dbReference type="SUPFAM" id="SSF53335">
    <property type="entry name" value="S-adenosyl-L-methionine-dependent methyltransferases"/>
    <property type="match status" value="1"/>
</dbReference>
<dbReference type="CDD" id="cd02440">
    <property type="entry name" value="AdoMet_MTases"/>
    <property type="match status" value="1"/>
</dbReference>
<comment type="caution">
    <text evidence="5">The sequence shown here is derived from an EMBL/GenBank/DDBJ whole genome shotgun (WGS) entry which is preliminary data.</text>
</comment>
<reference evidence="5" key="2">
    <citation type="submission" date="2020-08" db="EMBL/GenBank/DDBJ databases">
        <authorList>
            <person name="Lai Q."/>
        </authorList>
    </citation>
    <scope>NUCLEOTIDE SEQUENCE</scope>
    <source>
        <strain evidence="5">S27-2</strain>
    </source>
</reference>
<organism evidence="5 6">
    <name type="scientific">Neptunicella marina</name>
    <dbReference type="NCBI Taxonomy" id="2125989"/>
    <lineage>
        <taxon>Bacteria</taxon>
        <taxon>Pseudomonadati</taxon>
        <taxon>Pseudomonadota</taxon>
        <taxon>Gammaproteobacteria</taxon>
        <taxon>Alteromonadales</taxon>
        <taxon>Alteromonadaceae</taxon>
        <taxon>Neptunicella</taxon>
    </lineage>
</organism>
<dbReference type="EC" id="2.1.1.-" evidence="4"/>
<feature type="binding site" evidence="4">
    <location>
        <begin position="54"/>
        <end position="55"/>
    </location>
    <ligand>
        <name>S-adenosyl-L-methionine</name>
        <dbReference type="ChEBI" id="CHEBI:59789"/>
    </ligand>
</feature>
<reference evidence="5" key="1">
    <citation type="journal article" date="2018" name="Int. J. Syst. Evol. Microbiol.">
        <title>Neptunicella marina gen. nov., sp. nov., isolated from surface seawater.</title>
        <authorList>
            <person name="Liu X."/>
            <person name="Lai Q."/>
            <person name="Du Y."/>
            <person name="Zhang X."/>
            <person name="Liu Z."/>
            <person name="Sun F."/>
            <person name="Shao Z."/>
        </authorList>
    </citation>
    <scope>NUCLEOTIDE SEQUENCE</scope>
    <source>
        <strain evidence="5">S27-2</strain>
    </source>
</reference>
<dbReference type="GO" id="GO:0097697">
    <property type="term" value="F:tRNA (5-carboxymethoxyuridine(34)-5-O)-methyltransferase activity"/>
    <property type="evidence" value="ECO:0007669"/>
    <property type="project" value="UniProtKB-UniRule"/>
</dbReference>
<evidence type="ECO:0000313" key="6">
    <source>
        <dbReference type="Proteomes" id="UP000601768"/>
    </source>
</evidence>
<feature type="binding site" evidence="4">
    <location>
        <position position="31"/>
    </location>
    <ligand>
        <name>S-adenosyl-L-methionine</name>
        <dbReference type="ChEBI" id="CHEBI:59789"/>
    </ligand>
</feature>
<dbReference type="Pfam" id="PF13489">
    <property type="entry name" value="Methyltransf_23"/>
    <property type="match status" value="1"/>
</dbReference>
<dbReference type="GO" id="GO:0006400">
    <property type="term" value="P:tRNA modification"/>
    <property type="evidence" value="ECO:0007669"/>
    <property type="project" value="UniProtKB-UniRule"/>
</dbReference>
<dbReference type="GO" id="GO:0032259">
    <property type="term" value="P:methylation"/>
    <property type="evidence" value="ECO:0007669"/>
    <property type="project" value="UniProtKB-KW"/>
</dbReference>
<dbReference type="InterPro" id="IPR033664">
    <property type="entry name" value="Cmo5U_methylTrfase"/>
</dbReference>